<feature type="transmembrane region" description="Helical" evidence="1">
    <location>
        <begin position="589"/>
        <end position="611"/>
    </location>
</feature>
<dbReference type="Pfam" id="PF02421">
    <property type="entry name" value="FeoB_N"/>
    <property type="match status" value="1"/>
</dbReference>
<feature type="transmembrane region" description="Helical" evidence="1">
    <location>
        <begin position="420"/>
        <end position="440"/>
    </location>
</feature>
<dbReference type="Proteomes" id="UP000698335">
    <property type="component" value="Unassembled WGS sequence"/>
</dbReference>
<evidence type="ECO:0000256" key="1">
    <source>
        <dbReference type="SAM" id="Phobius"/>
    </source>
</evidence>
<dbReference type="Pfam" id="PF07664">
    <property type="entry name" value="FeoB_C"/>
    <property type="match status" value="1"/>
</dbReference>
<feature type="transmembrane region" description="Helical" evidence="1">
    <location>
        <begin position="361"/>
        <end position="381"/>
    </location>
</feature>
<proteinExistence type="predicted"/>
<name>A0A930VVS3_9ACTN</name>
<dbReference type="GO" id="GO:0015093">
    <property type="term" value="F:ferrous iron transmembrane transporter activity"/>
    <property type="evidence" value="ECO:0007669"/>
    <property type="project" value="InterPro"/>
</dbReference>
<feature type="transmembrane region" description="Helical" evidence="1">
    <location>
        <begin position="483"/>
        <end position="502"/>
    </location>
</feature>
<dbReference type="InterPro" id="IPR011640">
    <property type="entry name" value="Fe2_transport_prot_B_C"/>
</dbReference>
<feature type="transmembrane region" description="Helical" evidence="1">
    <location>
        <begin position="393"/>
        <end position="414"/>
    </location>
</feature>
<dbReference type="PANTHER" id="PTHR43185">
    <property type="entry name" value="FERROUS IRON TRANSPORT PROTEIN B"/>
    <property type="match status" value="1"/>
</dbReference>
<comment type="caution">
    <text evidence="3">The sequence shown here is derived from an EMBL/GenBank/DDBJ whole genome shotgun (WGS) entry which is preliminary data.</text>
</comment>
<feature type="transmembrane region" description="Helical" evidence="1">
    <location>
        <begin position="623"/>
        <end position="647"/>
    </location>
</feature>
<feature type="transmembrane region" description="Helical" evidence="1">
    <location>
        <begin position="288"/>
        <end position="307"/>
    </location>
</feature>
<dbReference type="AlphaFoldDB" id="A0A930VVS3"/>
<gene>
    <name evidence="3" type="ORF">HXK26_02105</name>
</gene>
<dbReference type="Gene3D" id="3.40.50.300">
    <property type="entry name" value="P-loop containing nucleotide triphosphate hydrolases"/>
    <property type="match status" value="1"/>
</dbReference>
<keyword evidence="1" id="KW-0812">Transmembrane</keyword>
<evidence type="ECO:0000313" key="3">
    <source>
        <dbReference type="EMBL" id="MBF4807476.1"/>
    </source>
</evidence>
<sequence length="649" mass="68878">MSCEACASVKPSCEHCSHGSVEFTKSGDACIALLGQPNSGKSTLFNGLTGSRQHVGNWPGKTVERKEGEFCRGDATYQVVDLPGAYGLAANSPEEQITADFVTSGVADVTLVMADASQLERSLYMLADFACIAPDAPCVLVLNLMDVAEQQGKRINAKKIEQRLGIPVVPFVAAESSNYDVLLEAIDCALSKKPLLDTKLLNIEMSHHADTIQGRGAAKFAWIEKIIEGAETAPKATHTLSRFDRLATASRASKPLAIAMILVGFVLAFIPATPIMLLGGGISSLGQMAAAALINAGAPAILASILWGVVANSLCFAVMMTGYVFGINLVFLAYEEWGYMARISYVFDETLSRFGLQGKSLMPFLMCFGCTMGGVSGARVIDSWGQRMLTMMMAWAIPCGSTWEIVPVLAVTFFGVGAPLVIVAIFAVSLLLMWLIGIIFGPHLVPEGDRSGLVMELPPYHKPRAKNVLRGALIKCWSMFRRAFKVVAVFTLGIWLLTYTASGNIEDSALYAIGIAIEPVTRIFGMGWETFTAWVCALAVKESAVGVFSALFAGGSTPNAVIMGAVSGSAAVAPNIGELIAARISAPEALAFIFAFTFNVPCAASCSMTVAEAHSPKWVGITAAFYICSALLLGCAAYHVGLLLFGFTS</sequence>
<reference evidence="3" key="1">
    <citation type="submission" date="2020-04" db="EMBL/GenBank/DDBJ databases">
        <title>Deep metagenomics examines the oral microbiome during advanced dental caries in children, revealing novel taxa and co-occurrences with host molecules.</title>
        <authorList>
            <person name="Baker J.L."/>
            <person name="Morton J.T."/>
            <person name="Dinis M."/>
            <person name="Alvarez R."/>
            <person name="Tran N.C."/>
            <person name="Knight R."/>
            <person name="Edlund A."/>
        </authorList>
    </citation>
    <scope>NUCLEOTIDE SEQUENCE</scope>
    <source>
        <strain evidence="3">JCVI_38_bin.5</strain>
    </source>
</reference>
<dbReference type="EMBL" id="JABZGW010000054">
    <property type="protein sequence ID" value="MBF4807476.1"/>
    <property type="molecule type" value="Genomic_DNA"/>
</dbReference>
<dbReference type="PRINTS" id="PR00326">
    <property type="entry name" value="GTP1OBG"/>
</dbReference>
<feature type="transmembrane region" description="Helical" evidence="1">
    <location>
        <begin position="560"/>
        <end position="577"/>
    </location>
</feature>
<dbReference type="InterPro" id="IPR006073">
    <property type="entry name" value="GTP-bd"/>
</dbReference>
<dbReference type="SUPFAM" id="SSF52540">
    <property type="entry name" value="P-loop containing nucleoside triphosphate hydrolases"/>
    <property type="match status" value="1"/>
</dbReference>
<organism evidence="3 4">
    <name type="scientific">Lancefieldella rimae</name>
    <dbReference type="NCBI Taxonomy" id="1383"/>
    <lineage>
        <taxon>Bacteria</taxon>
        <taxon>Bacillati</taxon>
        <taxon>Actinomycetota</taxon>
        <taxon>Coriobacteriia</taxon>
        <taxon>Coriobacteriales</taxon>
        <taxon>Atopobiaceae</taxon>
        <taxon>Lancefieldella</taxon>
    </lineage>
</organism>
<feature type="transmembrane region" description="Helical" evidence="1">
    <location>
        <begin position="314"/>
        <end position="334"/>
    </location>
</feature>
<dbReference type="GO" id="GO:0005525">
    <property type="term" value="F:GTP binding"/>
    <property type="evidence" value="ECO:0007669"/>
    <property type="project" value="InterPro"/>
</dbReference>
<dbReference type="InterPro" id="IPR030389">
    <property type="entry name" value="G_FEOB_dom"/>
</dbReference>
<dbReference type="InterPro" id="IPR050860">
    <property type="entry name" value="FeoB_GTPase"/>
</dbReference>
<keyword evidence="1" id="KW-1133">Transmembrane helix</keyword>
<keyword evidence="1" id="KW-0472">Membrane</keyword>
<accession>A0A930VVS3</accession>
<feature type="transmembrane region" description="Helical" evidence="1">
    <location>
        <begin position="256"/>
        <end position="282"/>
    </location>
</feature>
<dbReference type="GO" id="GO:0005886">
    <property type="term" value="C:plasma membrane"/>
    <property type="evidence" value="ECO:0007669"/>
    <property type="project" value="TreeGrafter"/>
</dbReference>
<dbReference type="CDD" id="cd01879">
    <property type="entry name" value="FeoB"/>
    <property type="match status" value="1"/>
</dbReference>
<dbReference type="InterPro" id="IPR027417">
    <property type="entry name" value="P-loop_NTPase"/>
</dbReference>
<feature type="domain" description="FeoB-type G" evidence="2">
    <location>
        <begin position="28"/>
        <end position="192"/>
    </location>
</feature>
<dbReference type="PANTHER" id="PTHR43185:SF2">
    <property type="entry name" value="FERROUS IRON TRANSPORT PROTEIN B"/>
    <property type="match status" value="1"/>
</dbReference>
<evidence type="ECO:0000313" key="4">
    <source>
        <dbReference type="Proteomes" id="UP000698335"/>
    </source>
</evidence>
<dbReference type="PROSITE" id="PS51711">
    <property type="entry name" value="G_FEOB"/>
    <property type="match status" value="1"/>
</dbReference>
<evidence type="ECO:0000259" key="2">
    <source>
        <dbReference type="PROSITE" id="PS51711"/>
    </source>
</evidence>
<protein>
    <submittedName>
        <fullName evidence="3">Ferrous iron transporter B</fullName>
    </submittedName>
</protein>